<dbReference type="InterPro" id="IPR027417">
    <property type="entry name" value="P-loop_NTPase"/>
</dbReference>
<evidence type="ECO:0000256" key="6">
    <source>
        <dbReference type="SAM" id="Phobius"/>
    </source>
</evidence>
<evidence type="ECO:0000256" key="1">
    <source>
        <dbReference type="ARBA" id="ARBA00009988"/>
    </source>
</evidence>
<evidence type="ECO:0000256" key="3">
    <source>
        <dbReference type="ARBA" id="ARBA00022679"/>
    </source>
</evidence>
<keyword evidence="6" id="KW-1133">Transmembrane helix</keyword>
<comment type="function">
    <text evidence="5">Catalyzes the O-sulfation of tyrosine residues within acidic motifs of polypeptides, using 3'-phosphoadenylyl sulfate (PAPS) as cosubstrate.</text>
</comment>
<feature type="transmembrane region" description="Helical" evidence="6">
    <location>
        <begin position="17"/>
        <end position="38"/>
    </location>
</feature>
<keyword evidence="6" id="KW-0472">Membrane</keyword>
<evidence type="ECO:0000256" key="4">
    <source>
        <dbReference type="ARBA" id="ARBA00048460"/>
    </source>
</evidence>
<proteinExistence type="inferred from homology"/>
<comment type="similarity">
    <text evidence="1 5">Belongs to the protein sulfotransferase family.</text>
</comment>
<dbReference type="InterPro" id="IPR026634">
    <property type="entry name" value="TPST-like"/>
</dbReference>
<accession>A0ABR1CSC8</accession>
<dbReference type="EC" id="2.8.2.20" evidence="2 5"/>
<keyword evidence="6" id="KW-0812">Transmembrane</keyword>
<comment type="caution">
    <text evidence="7">The sequence shown here is derived from an EMBL/GenBank/DDBJ whole genome shotgun (WGS) entry which is preliminary data.</text>
</comment>
<dbReference type="PANTHER" id="PTHR12788">
    <property type="entry name" value="PROTEIN-TYROSINE SULFOTRANSFERASE 2"/>
    <property type="match status" value="1"/>
</dbReference>
<evidence type="ECO:0000256" key="5">
    <source>
        <dbReference type="RuleBase" id="RU365018"/>
    </source>
</evidence>
<dbReference type="SUPFAM" id="SSF52540">
    <property type="entry name" value="P-loop containing nucleoside triphosphate hydrolases"/>
    <property type="match status" value="1"/>
</dbReference>
<gene>
    <name evidence="7" type="primary">Necator_chrIII.g9989</name>
    <name evidence="7" type="ORF">RB195_009224</name>
</gene>
<keyword evidence="3 5" id="KW-0808">Transferase</keyword>
<organism evidence="7 8">
    <name type="scientific">Necator americanus</name>
    <name type="common">Human hookworm</name>
    <dbReference type="NCBI Taxonomy" id="51031"/>
    <lineage>
        <taxon>Eukaryota</taxon>
        <taxon>Metazoa</taxon>
        <taxon>Ecdysozoa</taxon>
        <taxon>Nematoda</taxon>
        <taxon>Chromadorea</taxon>
        <taxon>Rhabditida</taxon>
        <taxon>Rhabditina</taxon>
        <taxon>Rhabditomorpha</taxon>
        <taxon>Strongyloidea</taxon>
        <taxon>Ancylostomatidae</taxon>
        <taxon>Bunostominae</taxon>
        <taxon>Necator</taxon>
    </lineage>
</organism>
<dbReference type="EMBL" id="JAVFWL010000003">
    <property type="protein sequence ID" value="KAK6741232.1"/>
    <property type="molecule type" value="Genomic_DNA"/>
</dbReference>
<dbReference type="Gene3D" id="3.40.50.300">
    <property type="entry name" value="P-loop containing nucleotide triphosphate hydrolases"/>
    <property type="match status" value="1"/>
</dbReference>
<evidence type="ECO:0000256" key="2">
    <source>
        <dbReference type="ARBA" id="ARBA00013262"/>
    </source>
</evidence>
<protein>
    <recommendedName>
        <fullName evidence="2 5">Protein-tyrosine sulfotransferase</fullName>
        <ecNumber evidence="2 5">2.8.2.20</ecNumber>
    </recommendedName>
</protein>
<evidence type="ECO:0000313" key="7">
    <source>
        <dbReference type="EMBL" id="KAK6741232.1"/>
    </source>
</evidence>
<evidence type="ECO:0000313" key="8">
    <source>
        <dbReference type="Proteomes" id="UP001303046"/>
    </source>
</evidence>
<reference evidence="7 8" key="1">
    <citation type="submission" date="2023-08" db="EMBL/GenBank/DDBJ databases">
        <title>A Necator americanus chromosomal reference genome.</title>
        <authorList>
            <person name="Ilik V."/>
            <person name="Petrzelkova K.J."/>
            <person name="Pardy F."/>
            <person name="Fuh T."/>
            <person name="Niatou-Singa F.S."/>
            <person name="Gouil Q."/>
            <person name="Baker L."/>
            <person name="Ritchie M.E."/>
            <person name="Jex A.R."/>
            <person name="Gazzola D."/>
            <person name="Li H."/>
            <person name="Toshio Fujiwara R."/>
            <person name="Zhan B."/>
            <person name="Aroian R.V."/>
            <person name="Pafco B."/>
            <person name="Schwarz E.M."/>
        </authorList>
    </citation>
    <scope>NUCLEOTIDE SEQUENCE [LARGE SCALE GENOMIC DNA]</scope>
    <source>
        <strain evidence="7 8">Aroian</strain>
        <tissue evidence="7">Whole animal</tissue>
    </source>
</reference>
<dbReference type="PANTHER" id="PTHR12788:SF7">
    <property type="entry name" value="PROTEIN-TYROSINE SULFOTRANSFERASE-RELATED"/>
    <property type="match status" value="1"/>
</dbReference>
<sequence length="355" mass="41153">MNFPSLVIITSFMRKGFLWPFLSLVLAVVAVVLVIVTVNERWRHVKDVQTLTIKLRELSQKKSPRFTRKLLGVEEPLIFIGGVLESGTTLLRTMLDFHPDIRCGKETVIITSVLYMREQWANNHLLEVASSSGVTQQSLDDASSAFISEIITKHDVMAKRLCNEEPYSAAFMVFLNRMFTNSKHILMIRDARATIYSMTKRNMSIAGYNRTNFPQMFEMWNVQLTKMINMCMTVKESCLIVFYERLIQRTESDARRILKFLDVPWSDDVIQLQKIDAKETLNRNETSTSQMKVNAHMKSLTSWFGFFSNNTLDKLDKLAPLLKKLGYDTSSHEPNYTIFTVDDFYEKLDFSKLFR</sequence>
<name>A0ABR1CSC8_NECAM</name>
<dbReference type="Pfam" id="PF13469">
    <property type="entry name" value="Sulfotransfer_3"/>
    <property type="match status" value="1"/>
</dbReference>
<comment type="catalytic activity">
    <reaction evidence="4 5">
        <text>L-tyrosyl-[protein] + 3'-phosphoadenylyl sulfate = O-sulfo-L-tyrosine-[protein] + adenosine 3',5'-bisphosphate + H(+)</text>
        <dbReference type="Rhea" id="RHEA:16801"/>
        <dbReference type="Rhea" id="RHEA-COMP:10136"/>
        <dbReference type="Rhea" id="RHEA-COMP:11688"/>
        <dbReference type="ChEBI" id="CHEBI:15378"/>
        <dbReference type="ChEBI" id="CHEBI:46858"/>
        <dbReference type="ChEBI" id="CHEBI:58339"/>
        <dbReference type="ChEBI" id="CHEBI:58343"/>
        <dbReference type="ChEBI" id="CHEBI:65286"/>
        <dbReference type="EC" id="2.8.2.20"/>
    </reaction>
</comment>
<dbReference type="Proteomes" id="UP001303046">
    <property type="component" value="Unassembled WGS sequence"/>
</dbReference>
<keyword evidence="8" id="KW-1185">Reference proteome</keyword>